<reference evidence="1 2" key="1">
    <citation type="journal article" date="2020" name="Nat. Food">
        <title>A phased Vanilla planifolia genome enables genetic improvement of flavour and production.</title>
        <authorList>
            <person name="Hasing T."/>
            <person name="Tang H."/>
            <person name="Brym M."/>
            <person name="Khazi F."/>
            <person name="Huang T."/>
            <person name="Chambers A.H."/>
        </authorList>
    </citation>
    <scope>NUCLEOTIDE SEQUENCE [LARGE SCALE GENOMIC DNA]</scope>
    <source>
        <tissue evidence="1">Leaf</tissue>
    </source>
</reference>
<keyword evidence="2" id="KW-1185">Reference proteome</keyword>
<accession>A0A835PV75</accession>
<comment type="caution">
    <text evidence="1">The sequence shown here is derived from an EMBL/GenBank/DDBJ whole genome shotgun (WGS) entry which is preliminary data.</text>
</comment>
<dbReference type="AlphaFoldDB" id="A0A835PV75"/>
<proteinExistence type="predicted"/>
<dbReference type="EMBL" id="JADCNL010000012">
    <property type="protein sequence ID" value="KAG0458219.1"/>
    <property type="molecule type" value="Genomic_DNA"/>
</dbReference>
<protein>
    <submittedName>
        <fullName evidence="1">Uncharacterized protein</fullName>
    </submittedName>
</protein>
<evidence type="ECO:0000313" key="1">
    <source>
        <dbReference type="EMBL" id="KAG0458219.1"/>
    </source>
</evidence>
<name>A0A835PV75_VANPL</name>
<gene>
    <name evidence="1" type="ORF">HPP92_023376</name>
</gene>
<sequence length="90" mass="9400">MAPADSIPIGQPLHSDLQYGADTGGYVRSHAASENVSPTGFSCSGVENDHISTVLVSDANEAELNCQSLFHIEGGGPSDEASHSLPFSWQ</sequence>
<organism evidence="1 2">
    <name type="scientific">Vanilla planifolia</name>
    <name type="common">Vanilla</name>
    <dbReference type="NCBI Taxonomy" id="51239"/>
    <lineage>
        <taxon>Eukaryota</taxon>
        <taxon>Viridiplantae</taxon>
        <taxon>Streptophyta</taxon>
        <taxon>Embryophyta</taxon>
        <taxon>Tracheophyta</taxon>
        <taxon>Spermatophyta</taxon>
        <taxon>Magnoliopsida</taxon>
        <taxon>Liliopsida</taxon>
        <taxon>Asparagales</taxon>
        <taxon>Orchidaceae</taxon>
        <taxon>Vanilloideae</taxon>
        <taxon>Vanilleae</taxon>
        <taxon>Vanilla</taxon>
    </lineage>
</organism>
<dbReference type="Proteomes" id="UP000636800">
    <property type="component" value="Chromosome 12"/>
</dbReference>
<evidence type="ECO:0000313" key="2">
    <source>
        <dbReference type="Proteomes" id="UP000636800"/>
    </source>
</evidence>